<evidence type="ECO:0000256" key="3">
    <source>
        <dbReference type="ARBA" id="ARBA00022475"/>
    </source>
</evidence>
<dbReference type="EMBL" id="FRDI01000002">
    <property type="protein sequence ID" value="SHN50575.1"/>
    <property type="molecule type" value="Genomic_DNA"/>
</dbReference>
<dbReference type="Proteomes" id="UP000186469">
    <property type="component" value="Unassembled WGS sequence"/>
</dbReference>
<keyword evidence="4 7" id="KW-0812">Transmembrane</keyword>
<evidence type="ECO:0000256" key="4">
    <source>
        <dbReference type="ARBA" id="ARBA00022692"/>
    </source>
</evidence>
<feature type="transmembrane region" description="Helical" evidence="7">
    <location>
        <begin position="239"/>
        <end position="256"/>
    </location>
</feature>
<keyword evidence="5 7" id="KW-1133">Transmembrane helix</keyword>
<comment type="similarity">
    <text evidence="2">Belongs to the UPF0324 family.</text>
</comment>
<evidence type="ECO:0000313" key="9">
    <source>
        <dbReference type="Proteomes" id="UP000186469"/>
    </source>
</evidence>
<sequence>MNQQGSSNTTAIDGIMKAIPGVLLFVSVAVFAWYITPKITALHPAIKALSISNFIVAILLGMLILNTVGVPEIFKAGLKFSTILTKTGIVVMGVKYSFESLIKTGSEALIIIAIFLFSSAIILMLLSRKLNMPPALGACLAAGLSVCGVSAAIAIAPAVRAKNEDMAYTIAVVLMFGLLALIVFPYIGTYFGLSANQFGAFAGVGIINSAQVLAAGAAFTDATGVNAAHIAGVYNIGRVMFLPIVVLMLAMMVATQDEEVKDHMAGVNKMQMIIDKFPVFVFGFIAVVLLNTFEFFTKPEVKQATVFMDWCFLLGFASIGLTTRLADIKAAGLSGLVLGFVVATIKAALALFVVLTFLN</sequence>
<organism evidence="8 9">
    <name type="scientific">Desulfovibrio litoralis DSM 11393</name>
    <dbReference type="NCBI Taxonomy" id="1121455"/>
    <lineage>
        <taxon>Bacteria</taxon>
        <taxon>Pseudomonadati</taxon>
        <taxon>Thermodesulfobacteriota</taxon>
        <taxon>Desulfovibrionia</taxon>
        <taxon>Desulfovibrionales</taxon>
        <taxon>Desulfovibrionaceae</taxon>
        <taxon>Desulfovibrio</taxon>
    </lineage>
</organism>
<evidence type="ECO:0000256" key="1">
    <source>
        <dbReference type="ARBA" id="ARBA00004651"/>
    </source>
</evidence>
<reference evidence="8 9" key="1">
    <citation type="submission" date="2016-12" db="EMBL/GenBank/DDBJ databases">
        <authorList>
            <person name="Song W.-J."/>
            <person name="Kurnit D.M."/>
        </authorList>
    </citation>
    <scope>NUCLEOTIDE SEQUENCE [LARGE SCALE GENOMIC DNA]</scope>
    <source>
        <strain evidence="8 9">DSM 11393</strain>
    </source>
</reference>
<feature type="transmembrane region" description="Helical" evidence="7">
    <location>
        <begin position="277"/>
        <end position="297"/>
    </location>
</feature>
<evidence type="ECO:0000313" key="8">
    <source>
        <dbReference type="EMBL" id="SHN50575.1"/>
    </source>
</evidence>
<feature type="transmembrane region" description="Helical" evidence="7">
    <location>
        <begin position="108"/>
        <end position="126"/>
    </location>
</feature>
<evidence type="ECO:0000256" key="5">
    <source>
        <dbReference type="ARBA" id="ARBA00022989"/>
    </source>
</evidence>
<dbReference type="GO" id="GO:0005886">
    <property type="term" value="C:plasma membrane"/>
    <property type="evidence" value="ECO:0007669"/>
    <property type="project" value="UniProtKB-SubCell"/>
</dbReference>
<feature type="transmembrane region" description="Helical" evidence="7">
    <location>
        <begin position="48"/>
        <end position="68"/>
    </location>
</feature>
<feature type="transmembrane region" description="Helical" evidence="7">
    <location>
        <begin position="138"/>
        <end position="160"/>
    </location>
</feature>
<dbReference type="PANTHER" id="PTHR30106">
    <property type="entry name" value="INNER MEMBRANE PROTEIN YEIH-RELATED"/>
    <property type="match status" value="1"/>
</dbReference>
<accession>A0A1M7RWC3</accession>
<proteinExistence type="inferred from homology"/>
<evidence type="ECO:0000256" key="6">
    <source>
        <dbReference type="ARBA" id="ARBA00023136"/>
    </source>
</evidence>
<dbReference type="AlphaFoldDB" id="A0A1M7RWC3"/>
<dbReference type="PANTHER" id="PTHR30106:SF2">
    <property type="entry name" value="UPF0324 INNER MEMBRANE PROTEIN YEIH"/>
    <property type="match status" value="1"/>
</dbReference>
<dbReference type="Pfam" id="PF03601">
    <property type="entry name" value="Cons_hypoth698"/>
    <property type="match status" value="1"/>
</dbReference>
<dbReference type="OrthoDB" id="5393513at2"/>
<feature type="transmembrane region" description="Helical" evidence="7">
    <location>
        <begin position="15"/>
        <end position="36"/>
    </location>
</feature>
<feature type="transmembrane region" description="Helical" evidence="7">
    <location>
        <begin position="166"/>
        <end position="186"/>
    </location>
</feature>
<keyword evidence="3" id="KW-1003">Cell membrane</keyword>
<evidence type="ECO:0000256" key="7">
    <source>
        <dbReference type="SAM" id="Phobius"/>
    </source>
</evidence>
<name>A0A1M7RWC3_9BACT</name>
<comment type="subcellular location">
    <subcellularLocation>
        <location evidence="1">Cell membrane</location>
        <topology evidence="1">Multi-pass membrane protein</topology>
    </subcellularLocation>
</comment>
<evidence type="ECO:0000256" key="2">
    <source>
        <dbReference type="ARBA" id="ARBA00007977"/>
    </source>
</evidence>
<dbReference type="InterPro" id="IPR018383">
    <property type="entry name" value="UPF0324_pro"/>
</dbReference>
<feature type="transmembrane region" description="Helical" evidence="7">
    <location>
        <begin position="303"/>
        <end position="321"/>
    </location>
</feature>
<keyword evidence="6 7" id="KW-0472">Membrane</keyword>
<protein>
    <submittedName>
        <fullName evidence="8">Conserved hypothetical integral membrane protein</fullName>
    </submittedName>
</protein>
<feature type="transmembrane region" description="Helical" evidence="7">
    <location>
        <begin position="198"/>
        <end position="219"/>
    </location>
</feature>
<keyword evidence="9" id="KW-1185">Reference proteome</keyword>
<gene>
    <name evidence="8" type="ORF">SAMN02745728_00263</name>
</gene>
<feature type="transmembrane region" description="Helical" evidence="7">
    <location>
        <begin position="333"/>
        <end position="358"/>
    </location>
</feature>